<evidence type="ECO:0000259" key="2">
    <source>
        <dbReference type="Pfam" id="PF20415"/>
    </source>
</evidence>
<sequence length="386" mass="43526">MAKRVRFAEVNAGYSPKHPTPSPSLSSSSLPSSSDPPTPPVKTTPLIHPRSTYKVKLSPLPSPPLDEMHIHFLLAFTPFGAPALLYHITTPPTFLLGSQMSPDTFHEPATEPSLRSLTIIYPSLLSPITVISGDVGHVTLSDVLHAVYHQLRIPTTTAEYKSLHGDTREYVDIAYFLRCKHSGDETRQLKRGVKRVDLLMGRNRFFGLSATLHGPDIWELNIITGPEVPDDTAKPPRKITIYRQAPYSVDWNQFYCTDLLMRRDYAVEVIGLIIHRYFGVKGCIIPIAFIPEYTEDAFVFTIARPCDVEGKRDFYIFTFDSPLNMTRVNMFRPGFSSVLDFYLNRRPGQLEPIERRPDREAKPLRPLSGVGFRRVGLDELSSDSDV</sequence>
<dbReference type="OrthoDB" id="3224413at2759"/>
<name>A0A9P7GC31_9AGAR</name>
<feature type="region of interest" description="Disordered" evidence="1">
    <location>
        <begin position="1"/>
        <end position="47"/>
    </location>
</feature>
<feature type="domain" description="DUF6699" evidence="2">
    <location>
        <begin position="85"/>
        <end position="210"/>
    </location>
</feature>
<reference evidence="3" key="1">
    <citation type="submission" date="2020-07" db="EMBL/GenBank/DDBJ databases">
        <authorList>
            <person name="Nieuwenhuis M."/>
            <person name="Van De Peppel L.J.J."/>
        </authorList>
    </citation>
    <scope>NUCLEOTIDE SEQUENCE</scope>
    <source>
        <strain evidence="3">AP01</strain>
        <tissue evidence="3">Mycelium</tissue>
    </source>
</reference>
<organism evidence="3 4">
    <name type="scientific">Asterophora parasitica</name>
    <dbReference type="NCBI Taxonomy" id="117018"/>
    <lineage>
        <taxon>Eukaryota</taxon>
        <taxon>Fungi</taxon>
        <taxon>Dikarya</taxon>
        <taxon>Basidiomycota</taxon>
        <taxon>Agaricomycotina</taxon>
        <taxon>Agaricomycetes</taxon>
        <taxon>Agaricomycetidae</taxon>
        <taxon>Agaricales</taxon>
        <taxon>Tricholomatineae</taxon>
        <taxon>Lyophyllaceae</taxon>
        <taxon>Asterophora</taxon>
    </lineage>
</organism>
<evidence type="ECO:0000313" key="3">
    <source>
        <dbReference type="EMBL" id="KAG5645978.1"/>
    </source>
</evidence>
<evidence type="ECO:0000256" key="1">
    <source>
        <dbReference type="SAM" id="MobiDB-lite"/>
    </source>
</evidence>
<keyword evidence="4" id="KW-1185">Reference proteome</keyword>
<reference evidence="3" key="2">
    <citation type="submission" date="2021-10" db="EMBL/GenBank/DDBJ databases">
        <title>Phylogenomics reveals ancestral predisposition of the termite-cultivated fungus Termitomyces towards a domesticated lifestyle.</title>
        <authorList>
            <person name="Auxier B."/>
            <person name="Grum-Grzhimaylo A."/>
            <person name="Cardenas M.E."/>
            <person name="Lodge J.D."/>
            <person name="Laessoe T."/>
            <person name="Pedersen O."/>
            <person name="Smith M.E."/>
            <person name="Kuyper T.W."/>
            <person name="Franco-Molano E.A."/>
            <person name="Baroni T.J."/>
            <person name="Aanen D.K."/>
        </authorList>
    </citation>
    <scope>NUCLEOTIDE SEQUENCE</scope>
    <source>
        <strain evidence="3">AP01</strain>
        <tissue evidence="3">Mycelium</tissue>
    </source>
</reference>
<dbReference type="Proteomes" id="UP000775547">
    <property type="component" value="Unassembled WGS sequence"/>
</dbReference>
<proteinExistence type="predicted"/>
<dbReference type="Pfam" id="PF20415">
    <property type="entry name" value="DUF6699"/>
    <property type="match status" value="1"/>
</dbReference>
<dbReference type="AlphaFoldDB" id="A0A9P7GC31"/>
<comment type="caution">
    <text evidence="3">The sequence shown here is derived from an EMBL/GenBank/DDBJ whole genome shotgun (WGS) entry which is preliminary data.</text>
</comment>
<dbReference type="EMBL" id="JABCKV010000029">
    <property type="protein sequence ID" value="KAG5645978.1"/>
    <property type="molecule type" value="Genomic_DNA"/>
</dbReference>
<dbReference type="InterPro" id="IPR046522">
    <property type="entry name" value="DUF6699"/>
</dbReference>
<feature type="compositionally biased region" description="Low complexity" evidence="1">
    <location>
        <begin position="23"/>
        <end position="33"/>
    </location>
</feature>
<accession>A0A9P7GC31</accession>
<gene>
    <name evidence="3" type="ORF">DXG03_004770</name>
</gene>
<protein>
    <recommendedName>
        <fullName evidence="2">DUF6699 domain-containing protein</fullName>
    </recommendedName>
</protein>
<evidence type="ECO:0000313" key="4">
    <source>
        <dbReference type="Proteomes" id="UP000775547"/>
    </source>
</evidence>